<evidence type="ECO:0000313" key="3">
    <source>
        <dbReference type="Proteomes" id="UP000043763"/>
    </source>
</evidence>
<accession>A0A0G4K4I2</accession>
<evidence type="ECO:0008006" key="4">
    <source>
        <dbReference type="Google" id="ProtNLM"/>
    </source>
</evidence>
<protein>
    <recommendedName>
        <fullName evidence="4">Peptidase</fullName>
    </recommendedName>
</protein>
<dbReference type="SUPFAM" id="SSF55486">
    <property type="entry name" value="Metalloproteases ('zincins'), catalytic domain"/>
    <property type="match status" value="1"/>
</dbReference>
<evidence type="ECO:0000256" key="1">
    <source>
        <dbReference type="SAM" id="SignalP"/>
    </source>
</evidence>
<proteinExistence type="predicted"/>
<dbReference type="RefSeq" id="WP_048593645.1">
    <property type="nucleotide sequence ID" value="NZ_CVLB01000001.1"/>
</dbReference>
<organism evidence="2 3">
    <name type="scientific">Brachyspira suanatina</name>
    <dbReference type="NCBI Taxonomy" id="381802"/>
    <lineage>
        <taxon>Bacteria</taxon>
        <taxon>Pseudomonadati</taxon>
        <taxon>Spirochaetota</taxon>
        <taxon>Spirochaetia</taxon>
        <taxon>Brachyspirales</taxon>
        <taxon>Brachyspiraceae</taxon>
        <taxon>Brachyspira</taxon>
    </lineage>
</organism>
<feature type="signal peptide" evidence="1">
    <location>
        <begin position="1"/>
        <end position="19"/>
    </location>
</feature>
<dbReference type="OrthoDB" id="306837at2"/>
<keyword evidence="3" id="KW-1185">Reference proteome</keyword>
<sequence>MMRKLFLFCLFLLSLFILSCNNNTLKPDDFSKESINKKYPYWQVSVSRFQISQNEKTYTTITVEEKRYILRGMALLRIVVNSEEFPGAVKSKKDELISGVSDSYNGKTLNVGDKYDPDRVTEIIRTVKYDFIYEKTSANQAGGVGTVGNSRYLRYGIQPEDQIFIGDWVGFVNANWLPWSYNNIGNFAPLMFHEHMHNIGFGHPGAYVLDDIVRQLGYRILSGDLKDKYARQLDELTAYYYTEYKNLLLEDTIFDPSLK</sequence>
<evidence type="ECO:0000313" key="2">
    <source>
        <dbReference type="EMBL" id="CRF32007.1"/>
    </source>
</evidence>
<gene>
    <name evidence="2" type="ORF">BRSU_0513</name>
</gene>
<dbReference type="EMBL" id="CVLB01000001">
    <property type="protein sequence ID" value="CRF32007.1"/>
    <property type="molecule type" value="Genomic_DNA"/>
</dbReference>
<keyword evidence="1" id="KW-0732">Signal</keyword>
<dbReference type="AlphaFoldDB" id="A0A0G4K4I2"/>
<feature type="chain" id="PRO_5005194507" description="Peptidase" evidence="1">
    <location>
        <begin position="20"/>
        <end position="259"/>
    </location>
</feature>
<dbReference type="PROSITE" id="PS51257">
    <property type="entry name" value="PROKAR_LIPOPROTEIN"/>
    <property type="match status" value="1"/>
</dbReference>
<dbReference type="Proteomes" id="UP000043763">
    <property type="component" value="Unassembled WGS sequence"/>
</dbReference>
<reference evidence="3" key="1">
    <citation type="submission" date="2015-04" db="EMBL/GenBank/DDBJ databases">
        <authorList>
            <person name="Mushtaq Mamoona"/>
        </authorList>
    </citation>
    <scope>NUCLEOTIDE SEQUENCE [LARGE SCALE GENOMIC DNA]</scope>
    <source>
        <strain evidence="3">AN4859/03</strain>
    </source>
</reference>
<name>A0A0G4K4I2_9SPIR</name>